<evidence type="ECO:0000256" key="1">
    <source>
        <dbReference type="SAM" id="MobiDB-lite"/>
    </source>
</evidence>
<dbReference type="PROSITE" id="PS51159">
    <property type="entry name" value="CBM21"/>
    <property type="match status" value="1"/>
</dbReference>
<sequence length="573" mass="63569">MSTTITEKGTAVSTATPKSIRPYTNLLTNTPNYLKHGSSSESLDSNASTIKFTASVSPTPQPQPQVRKKIQIPNYYVPPKVNISESSTTATEDVVRPSTLIRKKSGEIVKSSLKLSSLLQRSLSTPQLSAMGNKGSTRKSVRFASRLANVKMFDGCDSPSTVSLANSPCTSPPCEFESGFEDVDVDDEVYTFLKNKPNRRRRQGFEWNWDKSNNSSSSSDDEDDYWSAPKQLNKTNKFLPSSGVGKTAPRSSEYRLTSHNIPKMVNSKESIVWLPSAYVLKTDGKTFLYGLVNVQNLAFEKKVFLKLTLNNWKTSVIFGGQAVINYFKSISDKIDQFKFKISLDDLISSDGKNVQLQMCIKYQVNGTEYWDNNFGKNYQFQLTRIDRNVINNSSSTSVGGSKTVKKDDEFPQFNELVSKLMLHQQDTQIKKKTTSQRNFEDLIKPTVSRPVLNKSYSSNDIVGSTTNQPRPRYSQRHQRNHTPTTSNLSRPDFSSLSYADLLNNYCFANSSTTTHNNPLVSSSSNNSSISTSPIPSISSTSSSTPSTPILAPTCSAPPSTASTFHSFSDSIHI</sequence>
<feature type="compositionally biased region" description="Polar residues" evidence="1">
    <location>
        <begin position="481"/>
        <end position="491"/>
    </location>
</feature>
<dbReference type="PANTHER" id="PTHR12307:SF36">
    <property type="entry name" value="GLYCOGEN-BINDING SUBUNIT 76A"/>
    <property type="match status" value="1"/>
</dbReference>
<gene>
    <name evidence="3" type="ordered locus">Cd36_70020</name>
    <name evidence="4" type="ORF">CD36_70020</name>
</gene>
<evidence type="ECO:0000313" key="3">
    <source>
        <dbReference type="CGD" id="CAL0000171653"/>
    </source>
</evidence>
<organism evidence="4 5">
    <name type="scientific">Candida dubliniensis (strain CD36 / ATCC MYA-646 / CBS 7987 / NCPF 3949 / NRRL Y-17841)</name>
    <name type="common">Yeast</name>
    <dbReference type="NCBI Taxonomy" id="573826"/>
    <lineage>
        <taxon>Eukaryota</taxon>
        <taxon>Fungi</taxon>
        <taxon>Dikarya</taxon>
        <taxon>Ascomycota</taxon>
        <taxon>Saccharomycotina</taxon>
        <taxon>Pichiomycetes</taxon>
        <taxon>Debaryomycetaceae</taxon>
        <taxon>Candida/Lodderomyces clade</taxon>
        <taxon>Candida</taxon>
    </lineage>
</organism>
<dbReference type="eggNOG" id="KOG3986">
    <property type="taxonomic scope" value="Eukaryota"/>
</dbReference>
<dbReference type="GO" id="GO:0000164">
    <property type="term" value="C:protein phosphatase type 1 complex"/>
    <property type="evidence" value="ECO:0007669"/>
    <property type="project" value="TreeGrafter"/>
</dbReference>
<evidence type="ECO:0000259" key="2">
    <source>
        <dbReference type="PROSITE" id="PS51159"/>
    </source>
</evidence>
<dbReference type="HOGENOM" id="CLU_462306_0_0_1"/>
<dbReference type="InterPro" id="IPR038175">
    <property type="entry name" value="CBM21_dom_sf"/>
</dbReference>
<name>B9WJK7_CANDC</name>
<feature type="region of interest" description="Disordered" evidence="1">
    <location>
        <begin position="453"/>
        <end position="491"/>
    </location>
</feature>
<accession>B9WJK7</accession>
<dbReference type="KEGG" id="cdu:CD36_70020"/>
<dbReference type="CGD" id="CAL0000171653">
    <property type="gene designation" value="Cd36_70020"/>
</dbReference>
<dbReference type="Proteomes" id="UP000002605">
    <property type="component" value="Chromosome 7"/>
</dbReference>
<dbReference type="Gene3D" id="2.60.40.2440">
    <property type="entry name" value="Carbohydrate binding type-21 domain"/>
    <property type="match status" value="1"/>
</dbReference>
<proteinExistence type="predicted"/>
<protein>
    <submittedName>
        <fullName evidence="4">Serine/threonine-protein phosphatase 1 regulatory subunit, putative</fullName>
    </submittedName>
</protein>
<dbReference type="InterPro" id="IPR005036">
    <property type="entry name" value="CBM21_dom"/>
</dbReference>
<dbReference type="RefSeq" id="XP_002421222.1">
    <property type="nucleotide sequence ID" value="XM_002421177.1"/>
</dbReference>
<feature type="compositionally biased region" description="Polar residues" evidence="1">
    <location>
        <begin position="556"/>
        <end position="573"/>
    </location>
</feature>
<dbReference type="GO" id="GO:0005979">
    <property type="term" value="P:regulation of glycogen biosynthetic process"/>
    <property type="evidence" value="ECO:0007669"/>
    <property type="project" value="TreeGrafter"/>
</dbReference>
<feature type="region of interest" description="Disordered" evidence="1">
    <location>
        <begin position="514"/>
        <end position="573"/>
    </location>
</feature>
<dbReference type="CAZy" id="CBM21">
    <property type="family name" value="Carbohydrate-Binding Module Family 21"/>
</dbReference>
<dbReference type="EMBL" id="FM992694">
    <property type="protein sequence ID" value="CAX40554.1"/>
    <property type="molecule type" value="Genomic_DNA"/>
</dbReference>
<dbReference type="PANTHER" id="PTHR12307">
    <property type="entry name" value="PROTEIN PHOSPHATASE 1 REGULATORY SUBUNIT"/>
    <property type="match status" value="1"/>
</dbReference>
<dbReference type="GO" id="GO:0008157">
    <property type="term" value="F:protein phosphatase 1 binding"/>
    <property type="evidence" value="ECO:0007669"/>
    <property type="project" value="TreeGrafter"/>
</dbReference>
<feature type="domain" description="CBM21" evidence="2">
    <location>
        <begin position="266"/>
        <end position="381"/>
    </location>
</feature>
<dbReference type="InterPro" id="IPR050782">
    <property type="entry name" value="PP1_regulatory_subunit_3"/>
</dbReference>
<feature type="compositionally biased region" description="Polar residues" evidence="1">
    <location>
        <begin position="454"/>
        <end position="469"/>
    </location>
</feature>
<feature type="compositionally biased region" description="Low complexity" evidence="1">
    <location>
        <begin position="521"/>
        <end position="549"/>
    </location>
</feature>
<dbReference type="Pfam" id="PF03370">
    <property type="entry name" value="CBM_21"/>
    <property type="match status" value="1"/>
</dbReference>
<evidence type="ECO:0000313" key="4">
    <source>
        <dbReference type="EMBL" id="CAX40554.1"/>
    </source>
</evidence>
<reference evidence="4 5" key="1">
    <citation type="journal article" date="2009" name="Genome Res.">
        <title>Comparative genomics of the fungal pathogens Candida dubliniensis and Candida albicans.</title>
        <authorList>
            <person name="Jackson A.P."/>
            <person name="Gamble J.A."/>
            <person name="Yeomans T."/>
            <person name="Moran G.P."/>
            <person name="Saunders D."/>
            <person name="Harris D."/>
            <person name="Aslett M."/>
            <person name="Barrell J.F."/>
            <person name="Butler G."/>
            <person name="Citiulo F."/>
            <person name="Coleman D.C."/>
            <person name="de Groot P.W.J."/>
            <person name="Goodwin T.J."/>
            <person name="Quail M.A."/>
            <person name="McQuillan J."/>
            <person name="Munro C.A."/>
            <person name="Pain A."/>
            <person name="Poulter R.T."/>
            <person name="Rajandream M.A."/>
            <person name="Renauld H."/>
            <person name="Spiering M.J."/>
            <person name="Tivey A."/>
            <person name="Gow N.A.R."/>
            <person name="Barrell B."/>
            <person name="Sullivan D.J."/>
            <person name="Berriman M."/>
        </authorList>
    </citation>
    <scope>NUCLEOTIDE SEQUENCE [LARGE SCALE GENOMIC DNA]</scope>
    <source>
        <strain evidence="5">CD36 / ATCC MYA-646 / CBS 7987 / NCPF 3949 / NRRL Y-17841</strain>
    </source>
</reference>
<dbReference type="AlphaFoldDB" id="B9WJK7"/>
<evidence type="ECO:0000313" key="5">
    <source>
        <dbReference type="Proteomes" id="UP000002605"/>
    </source>
</evidence>
<dbReference type="GO" id="GO:2001069">
    <property type="term" value="F:glycogen binding"/>
    <property type="evidence" value="ECO:0007669"/>
    <property type="project" value="TreeGrafter"/>
</dbReference>
<keyword evidence="5" id="KW-1185">Reference proteome</keyword>
<dbReference type="GeneID" id="8049115"/>
<dbReference type="OrthoDB" id="1881at2759"/>